<evidence type="ECO:0000259" key="3">
    <source>
        <dbReference type="PROSITE" id="PS50213"/>
    </source>
</evidence>
<feature type="signal peptide" evidence="2">
    <location>
        <begin position="1"/>
        <end position="16"/>
    </location>
</feature>
<dbReference type="VEuPathDB" id="FungiDB:Bcin09g05010"/>
<dbReference type="PROSITE" id="PS50213">
    <property type="entry name" value="FAS1"/>
    <property type="match status" value="2"/>
</dbReference>
<dbReference type="GeneID" id="5432205"/>
<gene>
    <name evidence="4" type="ORF">BCIN_09g05010</name>
</gene>
<dbReference type="InterPro" id="IPR000782">
    <property type="entry name" value="FAS1_domain"/>
</dbReference>
<dbReference type="SMART" id="SM00554">
    <property type="entry name" value="FAS1"/>
    <property type="match status" value="2"/>
</dbReference>
<dbReference type="EMBL" id="CP009813">
    <property type="protein sequence ID" value="ATZ53713.1"/>
    <property type="molecule type" value="Genomic_DNA"/>
</dbReference>
<reference evidence="4 5" key="2">
    <citation type="journal article" date="2012" name="Eukaryot. Cell">
        <title>Genome update of Botrytis cinerea strains B05.10 and T4.</title>
        <authorList>
            <person name="Staats M."/>
            <person name="van Kan J.A."/>
        </authorList>
    </citation>
    <scope>NUCLEOTIDE SEQUENCE [LARGE SCALE GENOMIC DNA]</scope>
    <source>
        <strain evidence="4 5">B05.10</strain>
    </source>
</reference>
<feature type="domain" description="FAS1" evidence="3">
    <location>
        <begin position="143"/>
        <end position="281"/>
    </location>
</feature>
<dbReference type="KEGG" id="bfu:BCIN_09g05010"/>
<reference evidence="4 5" key="1">
    <citation type="journal article" date="2011" name="PLoS Genet.">
        <title>Genomic analysis of the necrotrophic fungal pathogens Sclerotinia sclerotiorum and Botrytis cinerea.</title>
        <authorList>
            <person name="Amselem J."/>
            <person name="Cuomo C.A."/>
            <person name="van Kan J.A."/>
            <person name="Viaud M."/>
            <person name="Benito E.P."/>
            <person name="Couloux A."/>
            <person name="Coutinho P.M."/>
            <person name="de Vries R.P."/>
            <person name="Dyer P.S."/>
            <person name="Fillinger S."/>
            <person name="Fournier E."/>
            <person name="Gout L."/>
            <person name="Hahn M."/>
            <person name="Kohn L."/>
            <person name="Lapalu N."/>
            <person name="Plummer K.M."/>
            <person name="Pradier J.M."/>
            <person name="Quevillon E."/>
            <person name="Sharon A."/>
            <person name="Simon A."/>
            <person name="ten Have A."/>
            <person name="Tudzynski B."/>
            <person name="Tudzynski P."/>
            <person name="Wincker P."/>
            <person name="Andrew M."/>
            <person name="Anthouard V."/>
            <person name="Beever R.E."/>
            <person name="Beffa R."/>
            <person name="Benoit I."/>
            <person name="Bouzid O."/>
            <person name="Brault B."/>
            <person name="Chen Z."/>
            <person name="Choquer M."/>
            <person name="Collemare J."/>
            <person name="Cotton P."/>
            <person name="Danchin E.G."/>
            <person name="Da Silva C."/>
            <person name="Gautier A."/>
            <person name="Giraud C."/>
            <person name="Giraud T."/>
            <person name="Gonzalez C."/>
            <person name="Grossetete S."/>
            <person name="Guldener U."/>
            <person name="Henrissat B."/>
            <person name="Howlett B.J."/>
            <person name="Kodira C."/>
            <person name="Kretschmer M."/>
            <person name="Lappartient A."/>
            <person name="Leroch M."/>
            <person name="Levis C."/>
            <person name="Mauceli E."/>
            <person name="Neuveglise C."/>
            <person name="Oeser B."/>
            <person name="Pearson M."/>
            <person name="Poulain J."/>
            <person name="Poussereau N."/>
            <person name="Quesneville H."/>
            <person name="Rascle C."/>
            <person name="Schumacher J."/>
            <person name="Segurens B."/>
            <person name="Sexton A."/>
            <person name="Silva E."/>
            <person name="Sirven C."/>
            <person name="Soanes D.M."/>
            <person name="Talbot N.J."/>
            <person name="Templeton M."/>
            <person name="Yandava C."/>
            <person name="Yarden O."/>
            <person name="Zeng Q."/>
            <person name="Rollins J.A."/>
            <person name="Lebrun M.H."/>
            <person name="Dickman M."/>
        </authorList>
    </citation>
    <scope>NUCLEOTIDE SEQUENCE [LARGE SCALE GENOMIC DNA]</scope>
    <source>
        <strain evidence="4 5">B05.10</strain>
    </source>
</reference>
<dbReference type="InterPro" id="IPR036378">
    <property type="entry name" value="FAS1_dom_sf"/>
</dbReference>
<dbReference type="Gene3D" id="2.30.180.10">
    <property type="entry name" value="FAS1 domain"/>
    <property type="match status" value="2"/>
</dbReference>
<feature type="chain" id="PRO_5016946881" description="FAS1 domain-containing protein" evidence="2">
    <location>
        <begin position="17"/>
        <end position="483"/>
    </location>
</feature>
<dbReference type="OrthoDB" id="7700931at2759"/>
<organism evidence="4 5">
    <name type="scientific">Botryotinia fuckeliana (strain B05.10)</name>
    <name type="common">Noble rot fungus</name>
    <name type="synonym">Botrytis cinerea</name>
    <dbReference type="NCBI Taxonomy" id="332648"/>
    <lineage>
        <taxon>Eukaryota</taxon>
        <taxon>Fungi</taxon>
        <taxon>Dikarya</taxon>
        <taxon>Ascomycota</taxon>
        <taxon>Pezizomycotina</taxon>
        <taxon>Leotiomycetes</taxon>
        <taxon>Helotiales</taxon>
        <taxon>Sclerotiniaceae</taxon>
        <taxon>Botrytis</taxon>
    </lineage>
</organism>
<feature type="region of interest" description="Disordered" evidence="1">
    <location>
        <begin position="116"/>
        <end position="143"/>
    </location>
</feature>
<dbReference type="FunFam" id="2.30.180.10:FF:000045">
    <property type="entry name" value="Fasciclin domain family protein"/>
    <property type="match status" value="1"/>
</dbReference>
<proteinExistence type="predicted"/>
<dbReference type="SUPFAM" id="SSF82153">
    <property type="entry name" value="FAS1 domain"/>
    <property type="match status" value="2"/>
</dbReference>
<dbReference type="RefSeq" id="XP_001551693.1">
    <property type="nucleotide sequence ID" value="XM_001551643.2"/>
</dbReference>
<dbReference type="Proteomes" id="UP000001798">
    <property type="component" value="Chromosome 9"/>
</dbReference>
<evidence type="ECO:0000256" key="2">
    <source>
        <dbReference type="SAM" id="SignalP"/>
    </source>
</evidence>
<dbReference type="PANTHER" id="PTHR10900:SF125">
    <property type="entry name" value="FAS1 DOMAIN-CONTAINING PROTEIN YLR001C"/>
    <property type="match status" value="1"/>
</dbReference>
<accession>A0A384JT42</accession>
<evidence type="ECO:0000313" key="4">
    <source>
        <dbReference type="EMBL" id="ATZ53713.1"/>
    </source>
</evidence>
<keyword evidence="2" id="KW-0732">Signal</keyword>
<name>A0A384JT42_BOTFB</name>
<dbReference type="OMA" id="GVKGFTH"/>
<evidence type="ECO:0000313" key="5">
    <source>
        <dbReference type="Proteomes" id="UP000001798"/>
    </source>
</evidence>
<protein>
    <recommendedName>
        <fullName evidence="3">FAS1 domain-containing protein</fullName>
    </recommendedName>
</protein>
<dbReference type="PANTHER" id="PTHR10900">
    <property type="entry name" value="PERIOSTIN-RELATED"/>
    <property type="match status" value="1"/>
</dbReference>
<dbReference type="FunFam" id="2.30.180.10:FF:000042">
    <property type="entry name" value="Fasciclin domain family"/>
    <property type="match status" value="1"/>
</dbReference>
<dbReference type="Pfam" id="PF02469">
    <property type="entry name" value="Fasciclin"/>
    <property type="match status" value="2"/>
</dbReference>
<sequence>MKLSTTLLPFAVASTAFVIPDEQITSQIVVESQKSSKTWLDRIPEIKDNFISHAENSVKDAIAFSENAFDNAIDILSEAGQKAQNVIECHHSMSKFDISGWLESAISTVEDIDIFDHPHEKPPHHGKPPHHPKNPHHGHGKPNKTVYELIASSKYTTKLAKLINEYPDLVDALNGTATNYTVFAPTDKAFEKIPEHHKKPSKELIKAVLEYHVSPDFYPAGRVLVSHTIPTALKEGRLGDEPQRLRVGLGLKGLAVNFYSRVVVVNIFGTNGVIHGVDSLLLPPPPALKIIELLPGEFSTLQLGLEKTGLFDAIAASHHTGGTLFAPSNWAFQKLGPRINAFLFSNYGQKYLKALLKYHVVANQTLYSDAFYKAKSDDQSINEVDGIDTANIPKGHFHVDLPTLLKDKSLSIDVGRFGGFITIRINGFSSVSVQDGIAKDGVIHVLSSVLIPPKTPGGEMWAGEELEVEDLMERLIPYMNEEL</sequence>
<dbReference type="AlphaFoldDB" id="A0A384JT42"/>
<dbReference type="InterPro" id="IPR050904">
    <property type="entry name" value="Adhesion/Biosynth-related"/>
</dbReference>
<reference evidence="4 5" key="3">
    <citation type="journal article" date="2017" name="Mol. Plant Pathol.">
        <title>A gapless genome sequence of the fungus Botrytis cinerea.</title>
        <authorList>
            <person name="Van Kan J.A."/>
            <person name="Stassen J.H."/>
            <person name="Mosbach A."/>
            <person name="Van Der Lee T.A."/>
            <person name="Faino L."/>
            <person name="Farmer A.D."/>
            <person name="Papasotiriou D.G."/>
            <person name="Zhou S."/>
            <person name="Seidl M.F."/>
            <person name="Cottam E."/>
            <person name="Edel D."/>
            <person name="Hahn M."/>
            <person name="Schwartz D.C."/>
            <person name="Dietrich R.A."/>
            <person name="Widdison S."/>
            <person name="Scalliet G."/>
        </authorList>
    </citation>
    <scope>NUCLEOTIDE SEQUENCE [LARGE SCALE GENOMIC DNA]</scope>
    <source>
        <strain evidence="4 5">B05.10</strain>
    </source>
</reference>
<evidence type="ECO:0000256" key="1">
    <source>
        <dbReference type="SAM" id="MobiDB-lite"/>
    </source>
</evidence>
<feature type="domain" description="FAS1" evidence="3">
    <location>
        <begin position="285"/>
        <end position="450"/>
    </location>
</feature>
<feature type="compositionally biased region" description="Basic residues" evidence="1">
    <location>
        <begin position="124"/>
        <end position="142"/>
    </location>
</feature>
<keyword evidence="5" id="KW-1185">Reference proteome</keyword>